<comment type="caution">
    <text evidence="10">The sequence shown here is derived from an EMBL/GenBank/DDBJ whole genome shotgun (WGS) entry which is preliminary data.</text>
</comment>
<feature type="signal peptide" evidence="8">
    <location>
        <begin position="1"/>
        <end position="17"/>
    </location>
</feature>
<evidence type="ECO:0000256" key="4">
    <source>
        <dbReference type="ARBA" id="ARBA00022837"/>
    </source>
</evidence>
<proteinExistence type="predicted"/>
<evidence type="ECO:0000313" key="11">
    <source>
        <dbReference type="Proteomes" id="UP000034391"/>
    </source>
</evidence>
<feature type="transmembrane region" description="Helical" evidence="7">
    <location>
        <begin position="639"/>
        <end position="661"/>
    </location>
</feature>
<evidence type="ECO:0000256" key="8">
    <source>
        <dbReference type="SAM" id="SignalP"/>
    </source>
</evidence>
<gene>
    <name evidence="10" type="ORF">UX56_C0013G0006</name>
</gene>
<feature type="region of interest" description="Disordered" evidence="6">
    <location>
        <begin position="40"/>
        <end position="137"/>
    </location>
</feature>
<keyword evidence="2" id="KW-0964">Secreted</keyword>
<evidence type="ECO:0000256" key="3">
    <source>
        <dbReference type="ARBA" id="ARBA00022729"/>
    </source>
</evidence>
<protein>
    <recommendedName>
        <fullName evidence="9">Bacterial Ig-like domain-containing protein</fullName>
    </recommendedName>
</protein>
<evidence type="ECO:0000256" key="7">
    <source>
        <dbReference type="SAM" id="Phobius"/>
    </source>
</evidence>
<name>A0A0G1QAN6_9BACT</name>
<sequence>MPYAILLAFAFVSALLAGQTAQLNTTFDRLNETGTVSVETENQTTVEPAESNITGTAQPVEETAPLQTTDVTQPTESNISGTPDISTPPSGDAAPTSTQEPTAVSPQPSPAPTQPSSLPGTVYPKLVPTPAPSVKEEPKAAPAPQIIHKELKPVAAFKSPLPGKIQGSVAIELAVKDALSVEFNVRKSNSLVSRYLGSGQRKEESKWTFSWNTSLTPNAHYELYAVITNEFGQYESGTVSVVVLNAVAAAPETQKKIVDIKEQVQIKEVETTEKKETEKVNTVEAVEQDVKNFSEKLKIDLPPQEAKKVDDAVKTVTQELKPKVEIHLKELGENISIIKQEEVKRKTAEELPAPEIATEKKEQVIKEITEKIKEEQQKQTEVRQEIAKTIEEAKEKIIQALPEPKRQEAEPVKAAAVKGAEQLIAQFETNVGKHEEEKIGEAASVAAKDSDKDGMSDYEEIFRFNTDPFAIDSDGDGFNDGVEVASGYNPLDPSPADQIVYEEPKAPEAGVVQPQTFKVEEVKVVEKAKTETGAEVIKKMEIKGRALPNSFVTIYIYSLPIIVTVKADANGAWTYTLDKELDDGEHEIYVATTDNTGKIAAKSAPFTFTKQAAAITLTGITLPAVAPSAEVPSFLSTTYLILTLSLIAFILGVGLLVIGLLTMKRERQQPPQSPQSPQQ</sequence>
<keyword evidence="7" id="KW-0472">Membrane</keyword>
<evidence type="ECO:0000256" key="6">
    <source>
        <dbReference type="SAM" id="MobiDB-lite"/>
    </source>
</evidence>
<keyword evidence="7" id="KW-0812">Transmembrane</keyword>
<accession>A0A0G1QAN6</accession>
<evidence type="ECO:0000313" key="10">
    <source>
        <dbReference type="EMBL" id="KKU42059.1"/>
    </source>
</evidence>
<evidence type="ECO:0000256" key="1">
    <source>
        <dbReference type="ARBA" id="ARBA00004613"/>
    </source>
</evidence>
<feature type="chain" id="PRO_5002539205" description="Bacterial Ig-like domain-containing protein" evidence="8">
    <location>
        <begin position="18"/>
        <end position="679"/>
    </location>
</feature>
<dbReference type="EMBL" id="LCMR01000013">
    <property type="protein sequence ID" value="KKU42059.1"/>
    <property type="molecule type" value="Genomic_DNA"/>
</dbReference>
<dbReference type="InterPro" id="IPR044016">
    <property type="entry name" value="Big_13"/>
</dbReference>
<reference evidence="10 11" key="1">
    <citation type="journal article" date="2015" name="Nature">
        <title>rRNA introns, odd ribosomes, and small enigmatic genomes across a large radiation of phyla.</title>
        <authorList>
            <person name="Brown C.T."/>
            <person name="Hug L.A."/>
            <person name="Thomas B.C."/>
            <person name="Sharon I."/>
            <person name="Castelle C.J."/>
            <person name="Singh A."/>
            <person name="Wilkins M.J."/>
            <person name="Williams K.H."/>
            <person name="Banfield J.F."/>
        </authorList>
    </citation>
    <scope>NUCLEOTIDE SEQUENCE [LARGE SCALE GENOMIC DNA]</scope>
</reference>
<comment type="subcellular location">
    <subcellularLocation>
        <location evidence="1">Secreted</location>
    </subcellularLocation>
</comment>
<dbReference type="AlphaFoldDB" id="A0A0G1QAN6"/>
<dbReference type="Pfam" id="PF18884">
    <property type="entry name" value="TSP3_bac"/>
    <property type="match status" value="2"/>
</dbReference>
<dbReference type="InterPro" id="IPR059100">
    <property type="entry name" value="TSP3_bac"/>
</dbReference>
<feature type="compositionally biased region" description="Polar residues" evidence="6">
    <location>
        <begin position="65"/>
        <end position="100"/>
    </location>
</feature>
<feature type="compositionally biased region" description="Polar residues" evidence="6">
    <location>
        <begin position="40"/>
        <end position="57"/>
    </location>
</feature>
<evidence type="ECO:0000259" key="9">
    <source>
        <dbReference type="Pfam" id="PF19077"/>
    </source>
</evidence>
<organism evidence="10 11">
    <name type="scientific">Candidatus Azambacteria bacterium GW2011_GWD2_46_48</name>
    <dbReference type="NCBI Taxonomy" id="1618623"/>
    <lineage>
        <taxon>Bacteria</taxon>
        <taxon>Candidatus Azamiibacteriota</taxon>
    </lineage>
</organism>
<keyword evidence="4" id="KW-0106">Calcium</keyword>
<keyword evidence="5" id="KW-0175">Coiled coil</keyword>
<dbReference type="InterPro" id="IPR013783">
    <property type="entry name" value="Ig-like_fold"/>
</dbReference>
<evidence type="ECO:0000256" key="2">
    <source>
        <dbReference type="ARBA" id="ARBA00022525"/>
    </source>
</evidence>
<dbReference type="Gene3D" id="2.60.40.10">
    <property type="entry name" value="Immunoglobulins"/>
    <property type="match status" value="1"/>
</dbReference>
<dbReference type="Proteomes" id="UP000034391">
    <property type="component" value="Unassembled WGS sequence"/>
</dbReference>
<feature type="coiled-coil region" evidence="5">
    <location>
        <begin position="358"/>
        <end position="392"/>
    </location>
</feature>
<dbReference type="Pfam" id="PF19077">
    <property type="entry name" value="Big_13"/>
    <property type="match status" value="1"/>
</dbReference>
<feature type="domain" description="Bacterial Ig-like" evidence="9">
    <location>
        <begin position="541"/>
        <end position="608"/>
    </location>
</feature>
<keyword evidence="3 8" id="KW-0732">Signal</keyword>
<evidence type="ECO:0000256" key="5">
    <source>
        <dbReference type="SAM" id="Coils"/>
    </source>
</evidence>
<keyword evidence="7" id="KW-1133">Transmembrane helix</keyword>